<accession>A0A4U0W2J2</accession>
<gene>
    <name evidence="2" type="ORF">B0A49_11958</name>
</gene>
<sequence length="358" mass="38704">MLAGHSVYRASETFFPRNLGIEQLFSCITHDLAYNYPGQQQEDTIQIFRSWNLKGNGSSLIFGFGKEVGGIITVNYSASGSGSLGLAFTEAKNWTGTWSDSSNGGSGPDGALAFKNSHVDGSIHPGIGNSMALLFDGADAAYTAQTSHQLTTNWCPIGAVTPEQPYNIVLYIESFEITGHLAIRQTQRALYLVRLSWGWYLNNPYGTGSTTIEGYLDDGTFRYANDGYNADGSYPSHVHGWGTGPTDALTLYVLGLRPTAPGASAWTLAPQFGDLKAVEGGFTTPLGKFSASWKLTSGGYTLEYDVPENSTGTLVLPSKSKAACVELERWKEDGRWDTSSGLMMLDASEGKHKFTVKY</sequence>
<keyword evidence="3" id="KW-1185">Reference proteome</keyword>
<dbReference type="STRING" id="331657.A0A4U0W2J2"/>
<dbReference type="InterPro" id="IPR012341">
    <property type="entry name" value="6hp_glycosidase-like_sf"/>
</dbReference>
<dbReference type="GO" id="GO:0005975">
    <property type="term" value="P:carbohydrate metabolic process"/>
    <property type="evidence" value="ECO:0007669"/>
    <property type="project" value="InterPro"/>
</dbReference>
<protein>
    <recommendedName>
        <fullName evidence="1">Alpha-L-rhamnosidase C-terminal domain-containing protein</fullName>
    </recommendedName>
</protein>
<dbReference type="OrthoDB" id="10036721at2759"/>
<dbReference type="Proteomes" id="UP000308768">
    <property type="component" value="Unassembled WGS sequence"/>
</dbReference>
<dbReference type="SUPFAM" id="SSF48208">
    <property type="entry name" value="Six-hairpin glycosidases"/>
    <property type="match status" value="1"/>
</dbReference>
<dbReference type="GO" id="GO:0003824">
    <property type="term" value="F:catalytic activity"/>
    <property type="evidence" value="ECO:0007669"/>
    <property type="project" value="UniProtKB-ARBA"/>
</dbReference>
<dbReference type="InterPro" id="IPR035398">
    <property type="entry name" value="Bac_rhamnosid_C"/>
</dbReference>
<name>A0A4U0W2J2_9PEZI</name>
<dbReference type="EMBL" id="NAJN01002230">
    <property type="protein sequence ID" value="TKA55656.1"/>
    <property type="molecule type" value="Genomic_DNA"/>
</dbReference>
<dbReference type="PANTHER" id="PTHR34987:SF5">
    <property type="entry name" value="ALPHA-RHAMNOSIDASE"/>
    <property type="match status" value="1"/>
</dbReference>
<evidence type="ECO:0000313" key="2">
    <source>
        <dbReference type="EMBL" id="TKA55656.1"/>
    </source>
</evidence>
<dbReference type="Pfam" id="PF17390">
    <property type="entry name" value="Bac_rhamnosid_C"/>
    <property type="match status" value="1"/>
</dbReference>
<proteinExistence type="predicted"/>
<organism evidence="2 3">
    <name type="scientific">Cryomyces minteri</name>
    <dbReference type="NCBI Taxonomy" id="331657"/>
    <lineage>
        <taxon>Eukaryota</taxon>
        <taxon>Fungi</taxon>
        <taxon>Dikarya</taxon>
        <taxon>Ascomycota</taxon>
        <taxon>Pezizomycotina</taxon>
        <taxon>Dothideomycetes</taxon>
        <taxon>Dothideomycetes incertae sedis</taxon>
        <taxon>Cryomyces</taxon>
    </lineage>
</organism>
<dbReference type="PANTHER" id="PTHR34987">
    <property type="entry name" value="C, PUTATIVE (AFU_ORTHOLOGUE AFUA_3G02880)-RELATED"/>
    <property type="match status" value="1"/>
</dbReference>
<dbReference type="Gene3D" id="2.60.420.10">
    <property type="entry name" value="Maltose phosphorylase, domain 3"/>
    <property type="match status" value="1"/>
</dbReference>
<comment type="caution">
    <text evidence="2">The sequence shown here is derived from an EMBL/GenBank/DDBJ whole genome shotgun (WGS) entry which is preliminary data.</text>
</comment>
<evidence type="ECO:0000259" key="1">
    <source>
        <dbReference type="Pfam" id="PF17390"/>
    </source>
</evidence>
<reference evidence="2 3" key="1">
    <citation type="submission" date="2017-03" db="EMBL/GenBank/DDBJ databases">
        <title>Genomes of endolithic fungi from Antarctica.</title>
        <authorList>
            <person name="Coleine C."/>
            <person name="Masonjones S."/>
            <person name="Stajich J.E."/>
        </authorList>
    </citation>
    <scope>NUCLEOTIDE SEQUENCE [LARGE SCALE GENOMIC DNA]</scope>
    <source>
        <strain evidence="2 3">CCFEE 5187</strain>
    </source>
</reference>
<evidence type="ECO:0000313" key="3">
    <source>
        <dbReference type="Proteomes" id="UP000308768"/>
    </source>
</evidence>
<dbReference type="AlphaFoldDB" id="A0A4U0W2J2"/>
<feature type="domain" description="Alpha-L-rhamnosidase C-terminal" evidence="1">
    <location>
        <begin position="255"/>
        <end position="324"/>
    </location>
</feature>
<dbReference type="InterPro" id="IPR008928">
    <property type="entry name" value="6-hairpin_glycosidase_sf"/>
</dbReference>
<dbReference type="Gene3D" id="1.50.10.10">
    <property type="match status" value="1"/>
</dbReference>